<evidence type="ECO:0000313" key="10">
    <source>
        <dbReference type="Proteomes" id="UP000022910"/>
    </source>
</evidence>
<dbReference type="SUPFAM" id="SSF52540">
    <property type="entry name" value="P-loop containing nucleoside triphosphate hydrolases"/>
    <property type="match status" value="1"/>
</dbReference>
<feature type="compositionally biased region" description="Basic residues" evidence="7">
    <location>
        <begin position="34"/>
        <end position="45"/>
    </location>
</feature>
<sequence>MSGRNHEHYNKPNHESRYSNNSNNFGDNYNNSPRHNRSSPPRRGHNGQSRGYSSTDQGYLNSSPRPSNNCDSQDNRNLNNRSNARAACSPYNRNSQSSRSRNSHTGSSAREERENPRPSSFQDPDDFLGGWGEPQMENCGESIEERKYKAAVRDPPFLKLNPSKEASRVPSTDDDEVDWVISEPIPSNSVTIRTQSPPPYFFSENEVNNKKVSRNNNKGKSKASQDQCYEEKFPNNGEDDYKGKSFPPPYPIVPVSPDIEQHLPTDRIFENDSRSSAQSFDNLCKIAKTLWSDSTDVPLDLASKQDVNPDEYLRLNGDKLREASVEYSNSNNKNRIEPEWPEEKHEEWPEERDFSNVTPCNPELTYNQSSSFIGYQSFSFTDNQSSSFIDNQLNSPKLPPPKSSSIKKTDFRYASKLISSFISNEKSERRKLARNPPNDDAGNYSTVISTVSTIEISEVEISKVEVSKVEEFSILTSLRAKDEEAVRDLVDNISRSPPDSWLYHTLSRAHFLLPKISSFDKQAIQNLLKILSSPLVLKQNSAETKELIDLIIAQAGFFEKIFFYMKGVIFGSDLIPIIRLIDFIIRYFPRADLNIQHNDIDEVYMRVKSTFLEKESDDVTAMLINIKRYRPKKSIAVDWNVIGQNDQKKAVEQSKDIEQKKALDYQKKDIELKNEQKKVLGHQKKDGDLQKNEQNVLDSPKNDDQKKEKQKKPDWIIHHSENRTEKPIEPLPEEIFNLREMMIRPTLTPHLANRSWSPEHEEIYRQIHYDLLRTEVVEDLQRASVSFFADNCKDYDIPMNSPFYNYVYYQDVQVVDTYIDKNFTPYVRVGFKPSRPVDWIKGEHLIYGTYVLLFKVKTDLSIDISSMTWAMVGYFNLDDVIRPSYNKDPCWKLRESFVGLNFSSSEFEKLDIDGKYVMLESTRNYATIRPVMEWLKESGIQRFIPLYRELFTCSLNVPIVKDTENKLIPGYLENVSFNITSILVDQKNKTIARDLAQWPHYSIKNGTAYNMERSGVVALRHIISNKVAVIMAPIITSKARVASKAVELLNQALEQSHCHEPILILTRSSYALDSILEQLLPSFPELIRCGSLSKCKNPALSARQIQDVVEENSKKTSLRRGWYNISGEIISKQKELMELWKLRKIGLSLHYFLETCPKGFREQLSPVNPRTQSRAFGFEHEKAMLIHCLELWLSGIPMVTVDKLYPSNKQKGLTEDFPAFPSFRHSIQRTDTTLPANPWSNVTQGSNQGIVMVNKYPNFVFSNPNFLFTKEMYIRPYHISPSLFDELSKSYLFENDWMKSNGCNDDEISFPTDSDKEILNHQIDDRVIFKSEDGYNSFFSNSNFYKHKTEFANVALGFWRNNGKNIWDMKVDERKSLYDRFCQRHKNFCDPKIRDIQKSAISDAENAKSTLIARWTEVCSFVPVIGMTVNYATEYRELLTTIKPRICIVDEASEILESQLMYLISTDRLEHLIMFGDTKYSKPDVKSCTAQKHGLDVSLFDRWIQCDGKSVCLKQQSRMHPAVHELVRTFYDEDGTENIETNNIPKIKGVPSNVFFMTHNNSDDEKWTSFKKTNTFEAEFIIRFAFYLYQQGYDPAKITILTPYLGQKLLILNLLKPELKKDLSRNSKYGRFDKERNQAGKIRVELIDNYSSEENEIVLLSLVSVSKNWHEEALKTLNNKKRAIIALSRALHALYIFGNDDMLRKSEIWAPIVKLTEKKNAYGKSLILSCDTHNKQRIEVSTLEDFETKVPYGGCSKPCDDLLKCGHACSRKCHPIQHSNEVNYICHRPCAQSRPEGCSHRCPNKCNDCEKLGKCPPCEEEVRIKLSCGHVKIMSCRRKFNMDRMNVECSERRMVTFECGHSSMFPCSTRYPVCQETCGKPFPCGHRCQRQCGIEHNHERSDCLSECTKVLICGHQCANGCNEPNRHTSFCIKRCRIKCLHGRVCPKTCCEKCTSCREPCPWKCPHYKCNRKCFEVCDRIPCDKRCQIFFRCGHQCNGYCGEKCPPCLKCNPSLQCKITLLTFSEMEENEDLYVLPECNCVFTATGLDTYFNNQAKNGDHTAVKLWQCPSCQEPIFTAMRYSNYLKSEINLWNIIKHKQEIARNSLSEEERRQIINAMNEETRTTDFNSMVGGRWFVCPNKHPYYIGNCGGATQISRCPDCSATIGGTQHRVINSNKFYGEFDNSTSPAWPGQH</sequence>
<dbReference type="InterPro" id="IPR041679">
    <property type="entry name" value="DNA2/NAM7-like_C"/>
</dbReference>
<dbReference type="PROSITE" id="PS51981">
    <property type="entry name" value="ZF_RZ"/>
    <property type="match status" value="1"/>
</dbReference>
<dbReference type="CDD" id="cd06008">
    <property type="entry name" value="NF-X1-zinc-finger"/>
    <property type="match status" value="2"/>
</dbReference>
<feature type="compositionally biased region" description="Basic and acidic residues" evidence="7">
    <location>
        <begin position="1"/>
        <end position="17"/>
    </location>
</feature>
<feature type="region of interest" description="Disordered" evidence="7">
    <location>
        <begin position="324"/>
        <end position="360"/>
    </location>
</feature>
<keyword evidence="2" id="KW-0963">Cytoplasm</keyword>
<evidence type="ECO:0000256" key="7">
    <source>
        <dbReference type="SAM" id="MobiDB-lite"/>
    </source>
</evidence>
<keyword evidence="9" id="KW-0067">ATP-binding</keyword>
<keyword evidence="6" id="KW-0391">Immunity</keyword>
<proteinExistence type="predicted"/>
<dbReference type="Proteomes" id="UP000022910">
    <property type="component" value="Unassembled WGS sequence"/>
</dbReference>
<feature type="compositionally biased region" description="Low complexity" evidence="7">
    <location>
        <begin position="75"/>
        <end position="108"/>
    </location>
</feature>
<evidence type="ECO:0000256" key="2">
    <source>
        <dbReference type="ARBA" id="ARBA00022490"/>
    </source>
</evidence>
<keyword evidence="3" id="KW-0479">Metal-binding</keyword>
<name>A0A015KQR1_RHIIW</name>
<dbReference type="GO" id="GO:0031048">
    <property type="term" value="P:regulatory ncRNA-mediated heterochromatin formation"/>
    <property type="evidence" value="ECO:0007669"/>
    <property type="project" value="TreeGrafter"/>
</dbReference>
<evidence type="ECO:0000256" key="1">
    <source>
        <dbReference type="ARBA" id="ARBA00004496"/>
    </source>
</evidence>
<dbReference type="GO" id="GO:0005737">
    <property type="term" value="C:cytoplasm"/>
    <property type="evidence" value="ECO:0007669"/>
    <property type="project" value="UniProtKB-SubCell"/>
</dbReference>
<dbReference type="GO" id="GO:0002376">
    <property type="term" value="P:immune system process"/>
    <property type="evidence" value="ECO:0007669"/>
    <property type="project" value="UniProtKB-KW"/>
</dbReference>
<feature type="region of interest" description="Disordered" evidence="7">
    <location>
        <begin position="1"/>
        <end position="174"/>
    </location>
</feature>
<feature type="region of interest" description="Disordered" evidence="7">
    <location>
        <begin position="201"/>
        <end position="244"/>
    </location>
</feature>
<dbReference type="InterPro" id="IPR027417">
    <property type="entry name" value="P-loop_NTPase"/>
</dbReference>
<comment type="caution">
    <text evidence="9">The sequence shown here is derived from an EMBL/GenBank/DDBJ whole genome shotgun (WGS) entry which is preliminary data.</text>
</comment>
<feature type="region of interest" description="Disordered" evidence="7">
    <location>
        <begin position="674"/>
        <end position="727"/>
    </location>
</feature>
<dbReference type="GO" id="GO:0031380">
    <property type="term" value="C:nuclear RNA-directed RNA polymerase complex"/>
    <property type="evidence" value="ECO:0007669"/>
    <property type="project" value="TreeGrafter"/>
</dbReference>
<dbReference type="Pfam" id="PF13087">
    <property type="entry name" value="AAA_12"/>
    <property type="match status" value="1"/>
</dbReference>
<keyword evidence="9" id="KW-0378">Hydrolase</keyword>
<dbReference type="GO" id="GO:0004386">
    <property type="term" value="F:helicase activity"/>
    <property type="evidence" value="ECO:0007669"/>
    <property type="project" value="UniProtKB-KW"/>
</dbReference>
<feature type="compositionally biased region" description="Basic and acidic residues" evidence="7">
    <location>
        <begin position="700"/>
        <end position="727"/>
    </location>
</feature>
<dbReference type="InterPro" id="IPR047187">
    <property type="entry name" value="SF1_C_Upf1"/>
</dbReference>
<dbReference type="OrthoDB" id="2423195at2759"/>
<dbReference type="Pfam" id="PF20173">
    <property type="entry name" value="ZnF_RZ-type"/>
    <property type="match status" value="1"/>
</dbReference>
<evidence type="ECO:0000313" key="9">
    <source>
        <dbReference type="EMBL" id="EXX62121.1"/>
    </source>
</evidence>
<reference evidence="9 10" key="1">
    <citation type="submission" date="2014-02" db="EMBL/GenBank/DDBJ databases">
        <title>Single nucleus genome sequencing reveals high similarity among nuclei of an endomycorrhizal fungus.</title>
        <authorList>
            <person name="Lin K."/>
            <person name="Geurts R."/>
            <person name="Zhang Z."/>
            <person name="Limpens E."/>
            <person name="Saunders D.G."/>
            <person name="Mu D."/>
            <person name="Pang E."/>
            <person name="Cao H."/>
            <person name="Cha H."/>
            <person name="Lin T."/>
            <person name="Zhou Q."/>
            <person name="Shang Y."/>
            <person name="Li Y."/>
            <person name="Ivanov S."/>
            <person name="Sharma T."/>
            <person name="Velzen R.V."/>
            <person name="Ruijter N.D."/>
            <person name="Aanen D.K."/>
            <person name="Win J."/>
            <person name="Kamoun S."/>
            <person name="Bisseling T."/>
            <person name="Huang S."/>
        </authorList>
    </citation>
    <scope>NUCLEOTIDE SEQUENCE [LARGE SCALE GENOMIC DNA]</scope>
    <source>
        <strain evidence="10">DAOM197198w</strain>
    </source>
</reference>
<feature type="compositionally biased region" description="Basic and acidic residues" evidence="7">
    <location>
        <begin position="229"/>
        <end position="243"/>
    </location>
</feature>
<feature type="compositionally biased region" description="Basic and acidic residues" evidence="7">
    <location>
        <begin position="674"/>
        <end position="691"/>
    </location>
</feature>
<protein>
    <submittedName>
        <fullName evidence="9">ATP-dependent RNA helicase NAM7</fullName>
    </submittedName>
</protein>
<evidence type="ECO:0000256" key="4">
    <source>
        <dbReference type="ARBA" id="ARBA00022771"/>
    </source>
</evidence>
<keyword evidence="5" id="KW-0862">Zinc</keyword>
<gene>
    <name evidence="9" type="ORF">RirG_164740</name>
</gene>
<dbReference type="Gene3D" id="3.40.50.300">
    <property type="entry name" value="P-loop containing nucleotide triphosphate hydrolases"/>
    <property type="match status" value="3"/>
</dbReference>
<feature type="compositionally biased region" description="Basic residues" evidence="7">
    <location>
        <begin position="211"/>
        <end position="221"/>
    </location>
</feature>
<comment type="subcellular location">
    <subcellularLocation>
        <location evidence="1">Cytoplasm</location>
    </subcellularLocation>
</comment>
<dbReference type="PANTHER" id="PTHR10887:SF341">
    <property type="entry name" value="NFX1-TYPE ZINC FINGER-CONTAINING PROTEIN 1"/>
    <property type="match status" value="1"/>
</dbReference>
<feature type="compositionally biased region" description="Low complexity" evidence="7">
    <location>
        <begin position="19"/>
        <end position="33"/>
    </location>
</feature>
<evidence type="ECO:0000256" key="3">
    <source>
        <dbReference type="ARBA" id="ARBA00022723"/>
    </source>
</evidence>
<dbReference type="EMBL" id="JEMT01024855">
    <property type="protein sequence ID" value="EXX62121.1"/>
    <property type="molecule type" value="Genomic_DNA"/>
</dbReference>
<keyword evidence="9" id="KW-0547">Nucleotide-binding</keyword>
<dbReference type="InterPro" id="IPR046439">
    <property type="entry name" value="ZF_RZ_dom"/>
</dbReference>
<dbReference type="CDD" id="cd18808">
    <property type="entry name" value="SF1_C_Upf1"/>
    <property type="match status" value="1"/>
</dbReference>
<keyword evidence="4" id="KW-0863">Zinc-finger</keyword>
<accession>A0A015KQR1</accession>
<dbReference type="GO" id="GO:0008270">
    <property type="term" value="F:zinc ion binding"/>
    <property type="evidence" value="ECO:0007669"/>
    <property type="project" value="UniProtKB-KW"/>
</dbReference>
<evidence type="ECO:0000256" key="6">
    <source>
        <dbReference type="ARBA" id="ARBA00022859"/>
    </source>
</evidence>
<dbReference type="InterPro" id="IPR045055">
    <property type="entry name" value="DNA2/NAM7-like"/>
</dbReference>
<evidence type="ECO:0000259" key="8">
    <source>
        <dbReference type="PROSITE" id="PS51981"/>
    </source>
</evidence>
<feature type="domain" description="RZ-type" evidence="8">
    <location>
        <begin position="2106"/>
        <end position="2188"/>
    </location>
</feature>
<evidence type="ECO:0000256" key="5">
    <source>
        <dbReference type="ARBA" id="ARBA00022833"/>
    </source>
</evidence>
<dbReference type="HOGENOM" id="CLU_231616_0_0_1"/>
<keyword evidence="10" id="KW-1185">Reference proteome</keyword>
<feature type="compositionally biased region" description="Basic and acidic residues" evidence="7">
    <location>
        <begin position="143"/>
        <end position="152"/>
    </location>
</feature>
<keyword evidence="9" id="KW-0347">Helicase</keyword>
<organism evidence="9 10">
    <name type="scientific">Rhizophagus irregularis (strain DAOM 197198w)</name>
    <name type="common">Glomus intraradices</name>
    <dbReference type="NCBI Taxonomy" id="1432141"/>
    <lineage>
        <taxon>Eukaryota</taxon>
        <taxon>Fungi</taxon>
        <taxon>Fungi incertae sedis</taxon>
        <taxon>Mucoromycota</taxon>
        <taxon>Glomeromycotina</taxon>
        <taxon>Glomeromycetes</taxon>
        <taxon>Glomerales</taxon>
        <taxon>Glomeraceae</taxon>
        <taxon>Rhizophagus</taxon>
    </lineage>
</organism>
<feature type="compositionally biased region" description="Polar residues" evidence="7">
    <location>
        <begin position="46"/>
        <end position="72"/>
    </location>
</feature>
<dbReference type="PANTHER" id="PTHR10887">
    <property type="entry name" value="DNA2/NAM7 HELICASE FAMILY"/>
    <property type="match status" value="1"/>
</dbReference>
<feature type="compositionally biased region" description="Basic and acidic residues" evidence="7">
    <location>
        <begin position="334"/>
        <end position="354"/>
    </location>
</feature>